<feature type="domain" description="PLD phosphodiesterase" evidence="10">
    <location>
        <begin position="264"/>
        <end position="291"/>
    </location>
</feature>
<reference evidence="11 12" key="1">
    <citation type="journal article" date="2014" name="Int. J. Syst. Evol. Microbiol.">
        <title>Phylogenomics and the dynamic genome evolution of the genus Streptococcus.</title>
        <authorList>
            <consortium name="The Broad Institute Genome Sequencing Platform"/>
            <person name="Richards V.P."/>
            <person name="Palmer S.R."/>
            <person name="Pavinski Bitar P.D."/>
            <person name="Qin X."/>
            <person name="Weinstock G.M."/>
            <person name="Highlander S.K."/>
            <person name="Town C.D."/>
            <person name="Burne R.A."/>
            <person name="Stanhope M.J."/>
        </authorList>
    </citation>
    <scope>NUCLEOTIDE SEQUENCE [LARGE SCALE GENOMIC DNA]</scope>
    <source>
        <strain evidence="11 12">2285-97</strain>
    </source>
</reference>
<evidence type="ECO:0000256" key="8">
    <source>
        <dbReference type="NCBIfam" id="TIGR04265"/>
    </source>
</evidence>
<keyword evidence="3" id="KW-0808">Transferase</keyword>
<dbReference type="Pfam" id="PF13091">
    <property type="entry name" value="PLDc_2"/>
    <property type="match status" value="1"/>
</dbReference>
<dbReference type="AlphaFoldDB" id="G5KG71"/>
<evidence type="ECO:0000256" key="5">
    <source>
        <dbReference type="ARBA" id="ARBA00022737"/>
    </source>
</evidence>
<evidence type="ECO:0000256" key="9">
    <source>
        <dbReference type="SAM" id="Phobius"/>
    </source>
</evidence>
<dbReference type="Proteomes" id="UP000005388">
    <property type="component" value="Unassembled WGS sequence"/>
</dbReference>
<evidence type="ECO:0000259" key="10">
    <source>
        <dbReference type="PROSITE" id="PS50035"/>
    </source>
</evidence>
<dbReference type="Gene3D" id="3.30.870.10">
    <property type="entry name" value="Endonuclease Chain A"/>
    <property type="match status" value="2"/>
</dbReference>
<dbReference type="GO" id="GO:0008808">
    <property type="term" value="F:cardiolipin synthase activity"/>
    <property type="evidence" value="ECO:0007669"/>
    <property type="project" value="UniProtKB-UniRule"/>
</dbReference>
<feature type="transmembrane region" description="Helical" evidence="9">
    <location>
        <begin position="87"/>
        <end position="107"/>
    </location>
</feature>
<dbReference type="NCBIfam" id="TIGR04265">
    <property type="entry name" value="bac_cardiolipin"/>
    <property type="match status" value="1"/>
</dbReference>
<dbReference type="eggNOG" id="COG1502">
    <property type="taxonomic scope" value="Bacteria"/>
</dbReference>
<evidence type="ECO:0000313" key="12">
    <source>
        <dbReference type="Proteomes" id="UP000005388"/>
    </source>
</evidence>
<dbReference type="InterPro" id="IPR001736">
    <property type="entry name" value="PLipase_D/transphosphatidylase"/>
</dbReference>
<dbReference type="CDD" id="cd09154">
    <property type="entry name" value="PLDc_SMU_988_like_1"/>
    <property type="match status" value="1"/>
</dbReference>
<dbReference type="PANTHER" id="PTHR21248">
    <property type="entry name" value="CARDIOLIPIN SYNTHASE"/>
    <property type="match status" value="1"/>
</dbReference>
<proteinExistence type="predicted"/>
<evidence type="ECO:0000256" key="3">
    <source>
        <dbReference type="ARBA" id="ARBA00022679"/>
    </source>
</evidence>
<gene>
    <name evidence="11" type="ORF">STRUR_1232</name>
</gene>
<keyword evidence="2" id="KW-1003">Cell membrane</keyword>
<comment type="caution">
    <text evidence="11">The sequence shown here is derived from an EMBL/GenBank/DDBJ whole genome shotgun (WGS) entry which is preliminary data.</text>
</comment>
<dbReference type="Pfam" id="PF00614">
    <property type="entry name" value="PLDc"/>
    <property type="match status" value="1"/>
</dbReference>
<dbReference type="GO" id="GO:0016787">
    <property type="term" value="F:hydrolase activity"/>
    <property type="evidence" value="ECO:0007669"/>
    <property type="project" value="UniProtKB-KW"/>
</dbReference>
<dbReference type="SMART" id="SM00155">
    <property type="entry name" value="PLDc"/>
    <property type="match status" value="2"/>
</dbReference>
<evidence type="ECO:0000256" key="7">
    <source>
        <dbReference type="ARBA" id="ARBA00023136"/>
    </source>
</evidence>
<accession>G5KG71</accession>
<feature type="domain" description="PLD phosphodiesterase" evidence="10">
    <location>
        <begin position="441"/>
        <end position="468"/>
    </location>
</feature>
<dbReference type="PANTHER" id="PTHR21248:SF22">
    <property type="entry name" value="PHOSPHOLIPASE D"/>
    <property type="match status" value="1"/>
</dbReference>
<dbReference type="EMBL" id="AEUZ02000001">
    <property type="protein sequence ID" value="EHJ55821.1"/>
    <property type="molecule type" value="Genomic_DNA"/>
</dbReference>
<evidence type="ECO:0000256" key="6">
    <source>
        <dbReference type="ARBA" id="ARBA00022989"/>
    </source>
</evidence>
<evidence type="ECO:0000256" key="2">
    <source>
        <dbReference type="ARBA" id="ARBA00022475"/>
    </source>
</evidence>
<dbReference type="STRING" id="764291.STRUR_1232"/>
<dbReference type="CDD" id="cd09160">
    <property type="entry name" value="PLDc_SMU_988_like_2"/>
    <property type="match status" value="1"/>
</dbReference>
<dbReference type="GO" id="GO:0005886">
    <property type="term" value="C:plasma membrane"/>
    <property type="evidence" value="ECO:0007669"/>
    <property type="project" value="UniProtKB-SubCell"/>
</dbReference>
<feature type="transmembrane region" description="Helical" evidence="9">
    <location>
        <begin position="27"/>
        <end position="51"/>
    </location>
</feature>
<dbReference type="PROSITE" id="PS50035">
    <property type="entry name" value="PLD"/>
    <property type="match status" value="2"/>
</dbReference>
<sequence length="528" mass="60783">MSKSKTKKKTKVKYLMKKGKKGILRGLFSRTSIIFILILVQLLFLASSYVWLEQYRIWLDVVERILAVVIVLYLVNSEMDAISRVTWLILVMVAPLLGSIFLIYTKLDWGYRGLKQNLSHLVEESEAYLKEDQSIVDALKSNTSTTYHLVQYLQRIHGNFPVYQNTKATYFPSGEPFFESLKEELLKAKKYIFLEFFIIAEGQMWGEILSILEKKVNEGVEVRVLYDGMLELSTLSPDYTQRLEKIGIKAKSFSPISPFISTYYNYRDHRKIVVIDGEVAFTGGINLADEYINQLERFGHWKDAGLMLKGQAVDSFLILFLQMWSITESEFIVKPYLSNHENNISDDGYVIPYGDSPLDTDKVGENVYIDILNHAKDYVYIMSPYLILDGEMEHAIRFAAERGVDVRIIMPNIPDKKIAFALAKTYYKSLMRSGVKIYRYLPGFIHSKVFVSDHSKAVVGTINLDYRSLYHHFECATYLYRSDVIASIDNDFSATFKDSQLITKEMVKNRPITQKIIGLLVKTIAPLL</sequence>
<keyword evidence="7 9" id="KW-0472">Membrane</keyword>
<keyword evidence="4 9" id="KW-0812">Transmembrane</keyword>
<dbReference type="InterPro" id="IPR025202">
    <property type="entry name" value="PLD-like_dom"/>
</dbReference>
<keyword evidence="6 9" id="KW-1133">Transmembrane helix</keyword>
<comment type="subcellular location">
    <subcellularLocation>
        <location evidence="1">Cell membrane</location>
    </subcellularLocation>
</comment>
<protein>
    <recommendedName>
        <fullName evidence="8">Cardiolipin synthase</fullName>
        <ecNumber evidence="8">2.7.8.-</ecNumber>
    </recommendedName>
</protein>
<keyword evidence="5" id="KW-0677">Repeat</keyword>
<dbReference type="SUPFAM" id="SSF56024">
    <property type="entry name" value="Phospholipase D/nuclease"/>
    <property type="match status" value="2"/>
</dbReference>
<evidence type="ECO:0000313" key="11">
    <source>
        <dbReference type="EMBL" id="EHJ55821.1"/>
    </source>
</evidence>
<dbReference type="EC" id="2.7.8.-" evidence="8"/>
<name>G5KG71_9STRE</name>
<feature type="transmembrane region" description="Helical" evidence="9">
    <location>
        <begin position="57"/>
        <end position="75"/>
    </location>
</feature>
<keyword evidence="11" id="KW-0378">Hydrolase</keyword>
<evidence type="ECO:0000256" key="4">
    <source>
        <dbReference type="ARBA" id="ARBA00022692"/>
    </source>
</evidence>
<dbReference type="GO" id="GO:0032049">
    <property type="term" value="P:cardiolipin biosynthetic process"/>
    <property type="evidence" value="ECO:0007669"/>
    <property type="project" value="UniProtKB-UniRule"/>
</dbReference>
<dbReference type="InterPro" id="IPR022924">
    <property type="entry name" value="Cardiolipin_synthase"/>
</dbReference>
<evidence type="ECO:0000256" key="1">
    <source>
        <dbReference type="ARBA" id="ARBA00004236"/>
    </source>
</evidence>
<keyword evidence="12" id="KW-1185">Reference proteome</keyword>
<organism evidence="11 12">
    <name type="scientific">Streptococcus urinalis 2285-97</name>
    <dbReference type="NCBI Taxonomy" id="764291"/>
    <lineage>
        <taxon>Bacteria</taxon>
        <taxon>Bacillati</taxon>
        <taxon>Bacillota</taxon>
        <taxon>Bacilli</taxon>
        <taxon>Lactobacillales</taxon>
        <taxon>Streptococcaceae</taxon>
        <taxon>Streptococcus</taxon>
    </lineage>
</organism>